<dbReference type="SUPFAM" id="SSF55729">
    <property type="entry name" value="Acyl-CoA N-acyltransferases (Nat)"/>
    <property type="match status" value="1"/>
</dbReference>
<sequence length="177" mass="20339">METDTSIIFFNIHALKPGGPPKFVRMVGVYRVERYYGNSCKVGIIMTPGNFGTGFATDAIVEYAFEVQKFRRVAFHTALDNTIVRKWIERMGGVFEGIERDYWSDGKGGHTDDCLYSVLHRESPKRGWSIHWSVKKNHGDCKNPGDLVELNQCALLVRPSSFVIKKSWEWRSHQIRL</sequence>
<keyword evidence="2" id="KW-1185">Reference proteome</keyword>
<proteinExistence type="predicted"/>
<comment type="caution">
    <text evidence="1">The sequence shown here is derived from an EMBL/GenBank/DDBJ whole genome shotgun (WGS) entry which is preliminary data.</text>
</comment>
<reference evidence="1" key="1">
    <citation type="submission" date="2023-03" db="EMBL/GenBank/DDBJ databases">
        <title>Massive genome expansion in bonnet fungi (Mycena s.s.) driven by repeated elements and novel gene families across ecological guilds.</title>
        <authorList>
            <consortium name="Lawrence Berkeley National Laboratory"/>
            <person name="Harder C.B."/>
            <person name="Miyauchi S."/>
            <person name="Viragh M."/>
            <person name="Kuo A."/>
            <person name="Thoen E."/>
            <person name="Andreopoulos B."/>
            <person name="Lu D."/>
            <person name="Skrede I."/>
            <person name="Drula E."/>
            <person name="Henrissat B."/>
            <person name="Morin E."/>
            <person name="Kohler A."/>
            <person name="Barry K."/>
            <person name="LaButti K."/>
            <person name="Morin E."/>
            <person name="Salamov A."/>
            <person name="Lipzen A."/>
            <person name="Mereny Z."/>
            <person name="Hegedus B."/>
            <person name="Baldrian P."/>
            <person name="Stursova M."/>
            <person name="Weitz H."/>
            <person name="Taylor A."/>
            <person name="Grigoriev I.V."/>
            <person name="Nagy L.G."/>
            <person name="Martin F."/>
            <person name="Kauserud H."/>
        </authorList>
    </citation>
    <scope>NUCLEOTIDE SEQUENCE</scope>
    <source>
        <strain evidence="1">CBHHK188m</strain>
    </source>
</reference>
<evidence type="ECO:0000313" key="1">
    <source>
        <dbReference type="EMBL" id="KAJ7763649.1"/>
    </source>
</evidence>
<dbReference type="EMBL" id="JARJLG010000040">
    <property type="protein sequence ID" value="KAJ7763649.1"/>
    <property type="molecule type" value="Genomic_DNA"/>
</dbReference>
<gene>
    <name evidence="1" type="ORF">DFH07DRAFT_1018402</name>
</gene>
<evidence type="ECO:0000313" key="2">
    <source>
        <dbReference type="Proteomes" id="UP001215280"/>
    </source>
</evidence>
<accession>A0AAD7JF93</accession>
<name>A0AAD7JF93_9AGAR</name>
<protein>
    <recommendedName>
        <fullName evidence="3">N-acetyltransferase domain-containing protein</fullName>
    </recommendedName>
</protein>
<dbReference type="Proteomes" id="UP001215280">
    <property type="component" value="Unassembled WGS sequence"/>
</dbReference>
<dbReference type="Gene3D" id="3.40.630.30">
    <property type="match status" value="1"/>
</dbReference>
<organism evidence="1 2">
    <name type="scientific">Mycena maculata</name>
    <dbReference type="NCBI Taxonomy" id="230809"/>
    <lineage>
        <taxon>Eukaryota</taxon>
        <taxon>Fungi</taxon>
        <taxon>Dikarya</taxon>
        <taxon>Basidiomycota</taxon>
        <taxon>Agaricomycotina</taxon>
        <taxon>Agaricomycetes</taxon>
        <taxon>Agaricomycetidae</taxon>
        <taxon>Agaricales</taxon>
        <taxon>Marasmiineae</taxon>
        <taxon>Mycenaceae</taxon>
        <taxon>Mycena</taxon>
    </lineage>
</organism>
<evidence type="ECO:0008006" key="3">
    <source>
        <dbReference type="Google" id="ProtNLM"/>
    </source>
</evidence>
<dbReference type="AlphaFoldDB" id="A0AAD7JF93"/>
<dbReference type="InterPro" id="IPR016181">
    <property type="entry name" value="Acyl_CoA_acyltransferase"/>
</dbReference>